<keyword evidence="3" id="KW-1185">Reference proteome</keyword>
<dbReference type="PANTHER" id="PTHR21047:SF2">
    <property type="entry name" value="THYMIDINE DIPHOSPHO-4-KETO-RHAMNOSE 3,5-EPIMERASE"/>
    <property type="match status" value="1"/>
</dbReference>
<dbReference type="RefSeq" id="WP_190433112.1">
    <property type="nucleotide sequence ID" value="NZ_JAMPKM010000010.1"/>
</dbReference>
<comment type="pathway">
    <text evidence="1">Carbohydrate biosynthesis; dTDP-L-rhamnose biosynthesis.</text>
</comment>
<dbReference type="InterPro" id="IPR011051">
    <property type="entry name" value="RmlC_Cupin_sf"/>
</dbReference>
<organism evidence="2 3">
    <name type="scientific">Trichocoleus desertorum GB2-A4</name>
    <dbReference type="NCBI Taxonomy" id="2933944"/>
    <lineage>
        <taxon>Bacteria</taxon>
        <taxon>Bacillati</taxon>
        <taxon>Cyanobacteriota</taxon>
        <taxon>Cyanophyceae</taxon>
        <taxon>Leptolyngbyales</taxon>
        <taxon>Trichocoleusaceae</taxon>
        <taxon>Trichocoleus</taxon>
    </lineage>
</organism>
<dbReference type="Pfam" id="PF00908">
    <property type="entry name" value="dTDP_sugar_isom"/>
    <property type="match status" value="1"/>
</dbReference>
<dbReference type="NCBIfam" id="TIGR01221">
    <property type="entry name" value="rmlC"/>
    <property type="match status" value="1"/>
</dbReference>
<dbReference type="EMBL" id="JAMPKM010000010">
    <property type="protein sequence ID" value="MEP0818677.1"/>
    <property type="molecule type" value="Genomic_DNA"/>
</dbReference>
<comment type="catalytic activity">
    <reaction evidence="1">
        <text>dTDP-4-dehydro-6-deoxy-alpha-D-glucose = dTDP-4-dehydro-beta-L-rhamnose</text>
        <dbReference type="Rhea" id="RHEA:16969"/>
        <dbReference type="ChEBI" id="CHEBI:57649"/>
        <dbReference type="ChEBI" id="CHEBI:62830"/>
        <dbReference type="EC" id="5.1.3.13"/>
    </reaction>
</comment>
<dbReference type="InterPro" id="IPR014710">
    <property type="entry name" value="RmlC-like_jellyroll"/>
</dbReference>
<dbReference type="GO" id="GO:0008830">
    <property type="term" value="F:dTDP-4-dehydrorhamnose 3,5-epimerase activity"/>
    <property type="evidence" value="ECO:0007669"/>
    <property type="project" value="UniProtKB-EC"/>
</dbReference>
<accession>A0ABV0JA63</accession>
<comment type="similarity">
    <text evidence="1">Belongs to the dTDP-4-dehydrorhamnose 3,5-epimerase family.</text>
</comment>
<sequence>MNIVPTEIPDVLLIEPRVFRDDRGFFFESFNQKLFDDKTGIPVSFVQDNHSRSQKNVLRGLHYQIQQPQGKLVRVVVGAVFDVAVDIRRSSATFGQWVGRLLSAENQQQLWIPAGFAHGFFVISEVAEVLYKTTDYYAPGGERCILWNDPELAIAWPLAGETPILSAKDQAGQLFKAAEMFP</sequence>
<dbReference type="PANTHER" id="PTHR21047">
    <property type="entry name" value="DTDP-6-DEOXY-D-GLUCOSE-3,5 EPIMERASE"/>
    <property type="match status" value="1"/>
</dbReference>
<evidence type="ECO:0000313" key="3">
    <source>
        <dbReference type="Proteomes" id="UP001464891"/>
    </source>
</evidence>
<gene>
    <name evidence="2" type="primary">rfbC</name>
    <name evidence="2" type="ORF">NC998_16375</name>
</gene>
<dbReference type="Gene3D" id="2.60.120.10">
    <property type="entry name" value="Jelly Rolls"/>
    <property type="match status" value="1"/>
</dbReference>
<name>A0ABV0JA63_9CYAN</name>
<evidence type="ECO:0000256" key="1">
    <source>
        <dbReference type="RuleBase" id="RU364069"/>
    </source>
</evidence>
<dbReference type="SUPFAM" id="SSF51182">
    <property type="entry name" value="RmlC-like cupins"/>
    <property type="match status" value="1"/>
</dbReference>
<protein>
    <recommendedName>
        <fullName evidence="1">dTDP-4-dehydrorhamnose 3,5-epimerase</fullName>
        <ecNumber evidence="1">5.1.3.13</ecNumber>
    </recommendedName>
    <alternativeName>
        <fullName evidence="1">Thymidine diphospho-4-keto-rhamnose 3,5-epimerase</fullName>
    </alternativeName>
</protein>
<dbReference type="InterPro" id="IPR000888">
    <property type="entry name" value="RmlC-like"/>
</dbReference>
<comment type="caution">
    <text evidence="2">The sequence shown here is derived from an EMBL/GenBank/DDBJ whole genome shotgun (WGS) entry which is preliminary data.</text>
</comment>
<comment type="function">
    <text evidence="1">Catalyzes the epimerization of the C3' and C5'positions of dTDP-6-deoxy-D-xylo-4-hexulose, forming dTDP-6-deoxy-L-lyxo-4-hexulose.</text>
</comment>
<evidence type="ECO:0000313" key="2">
    <source>
        <dbReference type="EMBL" id="MEP0818677.1"/>
    </source>
</evidence>
<dbReference type="Proteomes" id="UP001464891">
    <property type="component" value="Unassembled WGS sequence"/>
</dbReference>
<comment type="subunit">
    <text evidence="1">Homodimer.</text>
</comment>
<dbReference type="EC" id="5.1.3.13" evidence="1"/>
<reference evidence="2 3" key="1">
    <citation type="submission" date="2022-04" db="EMBL/GenBank/DDBJ databases">
        <title>Positive selection, recombination, and allopatry shape intraspecific diversity of widespread and dominant cyanobacteria.</title>
        <authorList>
            <person name="Wei J."/>
            <person name="Shu W."/>
            <person name="Hu C."/>
        </authorList>
    </citation>
    <scope>NUCLEOTIDE SEQUENCE [LARGE SCALE GENOMIC DNA]</scope>
    <source>
        <strain evidence="2 3">GB2-A4</strain>
    </source>
</reference>
<proteinExistence type="inferred from homology"/>
<dbReference type="CDD" id="cd00438">
    <property type="entry name" value="cupin_RmlC"/>
    <property type="match status" value="1"/>
</dbReference>
<keyword evidence="1 2" id="KW-0413">Isomerase</keyword>